<proteinExistence type="predicted"/>
<accession>A0A7W6EFH5</accession>
<sequence>MNDRITSSAEAEVALAVGDRVEKFTGDYQLSGEVRCSFTTRAGKVRLVVEHDPGFLHIYGPQNLRLLTAAPKATETQGLREAAQAVIAAAGTTYRKRNGQIGTLEGDDGEMMVLVPSDEFEHLRATLATTPQPLPETPGLREALVSSKRILREWFGGERYARDYEYLDANFGKQARQVADWVNRAALSVTSQPLAVPDDGAGRDEVVAWTYAHEQGAKVVTLYRRDKGAFADWMETPLVPASALSAERAAHEQTRQELETYRTALIPSGETKGLLMGEFWEEIEVPNPDYEGESDDPVEEHEPELVAQRVPVQWTTIKAIMQSIRQYAERAVAASSWEDTPR</sequence>
<dbReference type="RefSeq" id="WP_183197942.1">
    <property type="nucleotide sequence ID" value="NZ_JACIEK010000001.1"/>
</dbReference>
<protein>
    <submittedName>
        <fullName evidence="1">Uncharacterized protein</fullName>
    </submittedName>
</protein>
<gene>
    <name evidence="1" type="ORF">GGR04_000735</name>
</gene>
<evidence type="ECO:0000313" key="1">
    <source>
        <dbReference type="EMBL" id="MBB3996914.1"/>
    </source>
</evidence>
<keyword evidence="2" id="KW-1185">Reference proteome</keyword>
<evidence type="ECO:0000313" key="2">
    <source>
        <dbReference type="Proteomes" id="UP000542776"/>
    </source>
</evidence>
<dbReference type="Proteomes" id="UP000542776">
    <property type="component" value="Unassembled WGS sequence"/>
</dbReference>
<organism evidence="1 2">
    <name type="scientific">Aureimonas pseudogalii</name>
    <dbReference type="NCBI Taxonomy" id="1744844"/>
    <lineage>
        <taxon>Bacteria</taxon>
        <taxon>Pseudomonadati</taxon>
        <taxon>Pseudomonadota</taxon>
        <taxon>Alphaproteobacteria</taxon>
        <taxon>Hyphomicrobiales</taxon>
        <taxon>Aurantimonadaceae</taxon>
        <taxon>Aureimonas</taxon>
    </lineage>
</organism>
<name>A0A7W6EFH5_9HYPH</name>
<dbReference type="EMBL" id="JACIEK010000001">
    <property type="protein sequence ID" value="MBB3996914.1"/>
    <property type="molecule type" value="Genomic_DNA"/>
</dbReference>
<dbReference type="AlphaFoldDB" id="A0A7W6EFH5"/>
<comment type="caution">
    <text evidence="1">The sequence shown here is derived from an EMBL/GenBank/DDBJ whole genome shotgun (WGS) entry which is preliminary data.</text>
</comment>
<reference evidence="1 2" key="1">
    <citation type="submission" date="2020-08" db="EMBL/GenBank/DDBJ databases">
        <title>Genomic Encyclopedia of Type Strains, Phase IV (KMG-IV): sequencing the most valuable type-strain genomes for metagenomic binning, comparative biology and taxonomic classification.</title>
        <authorList>
            <person name="Goeker M."/>
        </authorList>
    </citation>
    <scope>NUCLEOTIDE SEQUENCE [LARGE SCALE GENOMIC DNA]</scope>
    <source>
        <strain evidence="1 2">DSM 102238</strain>
    </source>
</reference>